<dbReference type="Proteomes" id="UP001152795">
    <property type="component" value="Unassembled WGS sequence"/>
</dbReference>
<evidence type="ECO:0000313" key="4">
    <source>
        <dbReference type="EMBL" id="CAB4001711.1"/>
    </source>
</evidence>
<dbReference type="Gene3D" id="3.30.40.10">
    <property type="entry name" value="Zinc/RING finger domain, C3HC4 (zinc finger)"/>
    <property type="match status" value="1"/>
</dbReference>
<accession>A0A6S7I4T4</accession>
<evidence type="ECO:0000256" key="1">
    <source>
        <dbReference type="ARBA" id="ARBA00022723"/>
    </source>
</evidence>
<dbReference type="SUPFAM" id="SSF57850">
    <property type="entry name" value="RING/U-box"/>
    <property type="match status" value="1"/>
</dbReference>
<keyword evidence="5" id="KW-1185">Reference proteome</keyword>
<dbReference type="Pfam" id="PF13445">
    <property type="entry name" value="zf-RING_UBOX"/>
    <property type="match status" value="1"/>
</dbReference>
<evidence type="ECO:0000313" key="5">
    <source>
        <dbReference type="Proteomes" id="UP001152795"/>
    </source>
</evidence>
<sequence length="162" mass="18587">MAARPDSIPVDKVESLLCCSICLERLQDPRTLPCFHSYCKHCLENFVAKHREKAAKAGKKIEEFECPSCRSLFCLKEHEEVANIRGSHFIRNMVDVLNAEREANVWKCSNHSEKPSCCRCVSCEAFLCEECLKIHENWSTFKGHSVLTLEELKKPENQSKIT</sequence>
<feature type="non-terminal residue" evidence="4">
    <location>
        <position position="162"/>
    </location>
</feature>
<dbReference type="PROSITE" id="PS50119">
    <property type="entry name" value="ZF_BBOX"/>
    <property type="match status" value="1"/>
</dbReference>
<gene>
    <name evidence="4" type="ORF">PACLA_8A009661</name>
</gene>
<dbReference type="SUPFAM" id="SSF57845">
    <property type="entry name" value="B-box zinc-binding domain"/>
    <property type="match status" value="1"/>
</dbReference>
<keyword evidence="3" id="KW-0862">Zinc</keyword>
<dbReference type="InterPro" id="IPR001841">
    <property type="entry name" value="Znf_RING"/>
</dbReference>
<keyword evidence="1" id="KW-0479">Metal-binding</keyword>
<dbReference type="PROSITE" id="PS00518">
    <property type="entry name" value="ZF_RING_1"/>
    <property type="match status" value="1"/>
</dbReference>
<protein>
    <submittedName>
        <fullName evidence="4">Tripartite motif-containing 2-like isoform X3</fullName>
    </submittedName>
</protein>
<dbReference type="AlphaFoldDB" id="A0A6S7I4T4"/>
<dbReference type="InterPro" id="IPR013083">
    <property type="entry name" value="Znf_RING/FYVE/PHD"/>
</dbReference>
<reference evidence="4" key="1">
    <citation type="submission" date="2020-04" db="EMBL/GenBank/DDBJ databases">
        <authorList>
            <person name="Alioto T."/>
            <person name="Alioto T."/>
            <person name="Gomez Garrido J."/>
        </authorList>
    </citation>
    <scope>NUCLEOTIDE SEQUENCE</scope>
    <source>
        <strain evidence="4">A484AB</strain>
    </source>
</reference>
<dbReference type="InterPro" id="IPR047153">
    <property type="entry name" value="TRIM45/56/19-like"/>
</dbReference>
<dbReference type="PANTHER" id="PTHR25462">
    <property type="entry name" value="BONUS, ISOFORM C-RELATED"/>
    <property type="match status" value="1"/>
</dbReference>
<dbReference type="GO" id="GO:0008270">
    <property type="term" value="F:zinc ion binding"/>
    <property type="evidence" value="ECO:0007669"/>
    <property type="project" value="UniProtKB-KW"/>
</dbReference>
<dbReference type="SMART" id="SM00184">
    <property type="entry name" value="RING"/>
    <property type="match status" value="1"/>
</dbReference>
<dbReference type="InterPro" id="IPR027370">
    <property type="entry name" value="Znf-RING_euk"/>
</dbReference>
<dbReference type="OrthoDB" id="5977875at2759"/>
<keyword evidence="2" id="KW-0863">Zinc-finger</keyword>
<comment type="caution">
    <text evidence="4">The sequence shown here is derived from an EMBL/GenBank/DDBJ whole genome shotgun (WGS) entry which is preliminary data.</text>
</comment>
<dbReference type="Pfam" id="PF00643">
    <property type="entry name" value="zf-B_box"/>
    <property type="match status" value="1"/>
</dbReference>
<evidence type="ECO:0000256" key="2">
    <source>
        <dbReference type="ARBA" id="ARBA00022771"/>
    </source>
</evidence>
<dbReference type="InterPro" id="IPR000315">
    <property type="entry name" value="Znf_B-box"/>
</dbReference>
<dbReference type="PROSITE" id="PS50089">
    <property type="entry name" value="ZF_RING_2"/>
    <property type="match status" value="1"/>
</dbReference>
<dbReference type="PANTHER" id="PTHR25462:SF296">
    <property type="entry name" value="MEIOTIC P26, ISOFORM F"/>
    <property type="match status" value="1"/>
</dbReference>
<name>A0A6S7I4T4_PARCT</name>
<dbReference type="InterPro" id="IPR017907">
    <property type="entry name" value="Znf_RING_CS"/>
</dbReference>
<organism evidence="4 5">
    <name type="scientific">Paramuricea clavata</name>
    <name type="common">Red gorgonian</name>
    <name type="synonym">Violescent sea-whip</name>
    <dbReference type="NCBI Taxonomy" id="317549"/>
    <lineage>
        <taxon>Eukaryota</taxon>
        <taxon>Metazoa</taxon>
        <taxon>Cnidaria</taxon>
        <taxon>Anthozoa</taxon>
        <taxon>Octocorallia</taxon>
        <taxon>Malacalcyonacea</taxon>
        <taxon>Plexauridae</taxon>
        <taxon>Paramuricea</taxon>
    </lineage>
</organism>
<evidence type="ECO:0000256" key="3">
    <source>
        <dbReference type="ARBA" id="ARBA00022833"/>
    </source>
</evidence>
<dbReference type="CDD" id="cd19757">
    <property type="entry name" value="Bbox1"/>
    <property type="match status" value="1"/>
</dbReference>
<dbReference type="EMBL" id="CACRXK020004158">
    <property type="protein sequence ID" value="CAB4001711.1"/>
    <property type="molecule type" value="Genomic_DNA"/>
</dbReference>
<proteinExistence type="predicted"/>